<dbReference type="EMBL" id="CAJVPU010023393">
    <property type="protein sequence ID" value="CAG8688170.1"/>
    <property type="molecule type" value="Genomic_DNA"/>
</dbReference>
<sequence length="65" mass="7699">MSKHSEWLEEAGDVNYHKFEEFTDQKEVCEGGCGRISKYQWEKMNLKVALKTPKTMNNLKDFKIE</sequence>
<reference evidence="1" key="1">
    <citation type="submission" date="2021-06" db="EMBL/GenBank/DDBJ databases">
        <authorList>
            <person name="Kallberg Y."/>
            <person name="Tangrot J."/>
            <person name="Rosling A."/>
        </authorList>
    </citation>
    <scope>NUCLEOTIDE SEQUENCE</scope>
    <source>
        <strain evidence="1">IL203A</strain>
    </source>
</reference>
<evidence type="ECO:0000313" key="2">
    <source>
        <dbReference type="Proteomes" id="UP000789702"/>
    </source>
</evidence>
<name>A0ACA9P3Q7_9GLOM</name>
<keyword evidence="2" id="KW-1185">Reference proteome</keyword>
<organism evidence="1 2">
    <name type="scientific">Dentiscutata heterogama</name>
    <dbReference type="NCBI Taxonomy" id="1316150"/>
    <lineage>
        <taxon>Eukaryota</taxon>
        <taxon>Fungi</taxon>
        <taxon>Fungi incertae sedis</taxon>
        <taxon>Mucoromycota</taxon>
        <taxon>Glomeromycotina</taxon>
        <taxon>Glomeromycetes</taxon>
        <taxon>Diversisporales</taxon>
        <taxon>Gigasporaceae</taxon>
        <taxon>Dentiscutata</taxon>
    </lineage>
</organism>
<evidence type="ECO:0000313" key="1">
    <source>
        <dbReference type="EMBL" id="CAG8688170.1"/>
    </source>
</evidence>
<proteinExistence type="predicted"/>
<gene>
    <name evidence="1" type="ORF">DHETER_LOCUS11115</name>
</gene>
<feature type="non-terminal residue" evidence="1">
    <location>
        <position position="65"/>
    </location>
</feature>
<comment type="caution">
    <text evidence="1">The sequence shown here is derived from an EMBL/GenBank/DDBJ whole genome shotgun (WGS) entry which is preliminary data.</text>
</comment>
<protein>
    <submittedName>
        <fullName evidence="1">6869_t:CDS:1</fullName>
    </submittedName>
</protein>
<accession>A0ACA9P3Q7</accession>
<dbReference type="Proteomes" id="UP000789702">
    <property type="component" value="Unassembled WGS sequence"/>
</dbReference>